<feature type="compositionally biased region" description="Acidic residues" evidence="8">
    <location>
        <begin position="519"/>
        <end position="531"/>
    </location>
</feature>
<reference evidence="9 10" key="1">
    <citation type="journal article" date="2013" name="PLoS Genet.">
        <title>Genomic mechanisms accounting for the adaptation to parasitism in nematode-trapping fungi.</title>
        <authorList>
            <person name="Meerupati T."/>
            <person name="Andersson K.M."/>
            <person name="Friman E."/>
            <person name="Kumar D."/>
            <person name="Tunlid A."/>
            <person name="Ahren D."/>
        </authorList>
    </citation>
    <scope>NUCLEOTIDE SEQUENCE [LARGE SCALE GENOMIC DNA]</scope>
    <source>
        <strain evidence="9 10">CBS 200.50</strain>
    </source>
</reference>
<dbReference type="OrthoDB" id="421327at2759"/>
<sequence>MSTARRLTPRSICLFCRLSSRLSKPDTLHTRASLLRRIPHGTQSYNHSNIRQFSTTVLRRNNAADTNTDPPSSSSSSTTNPRKSNISTASLPVVEAARIKWQDTLPIDHLSPADQRLWDTLYGAPKRIWTAEETVRIEGMLDDGLLLEEAVMIIDGVDNAGEELEGGYTVENGVITYHGPVDEDGRPLKRADAQERNLDADADVEGGEGVMGHEPEVQDIEEVAMEGDEGVDGGVEYNEYPISQDPDLPLSQRILQAEALAKALGDPTDTRDRGKWEVEEEEGGQEYVRTHPMTARGRFATQPSTVFYPRNLQVVTSELLKSTKFEHFKERAWEYLPPALVSPGERKRGGAGYHPNLGPETHRGDRLDASVWLGVVMPEVYSVNLGVATEVRRRLGGEWALGVKKVLDVGGGGAGIIAWGDVVKAETMAGEVEEDGKDGTWDWGHGVEGVKASAVGVDEDYKFEATVVTANPHVRGLASKILQNTTFLPRTPYFSAPPAGLKWERPEWERQKDGRTDIENPDEDIVEPFESMDDKKQPPVAPKRSYDLIFASYTLEHMKHKNVFQHHVDNLWQLLNPGGVLCIVELGSLQGFTKVAEARQRLLKKWIKSPLSDKKGKSPDAEEALPDVTDFFEEDVLGLKDVPQKPHKGSTLEDGMIVAPCTNHNLCPMYSNKSTIFKSADICRFYQRYQQSPVVRRVQNNKKSDHTDALFSYLAVRRGVAKDESVSLPQVAKKRSAAEGLKPRLKPVNLDKVEKEYSEEDKRKFMHLQPRLILPPIKGDHHVTFDVCTSEGDLERWIVAKSFSKEAYRDARKASWGDLWLHGAKTKTLRHPKKEVKERERVTRLERSMERRETNIRKMQVREIQKKGVRWSPNNRTGLRGNGQRVHEKFAGKGGEDGVPRFTFHLAEK</sequence>
<evidence type="ECO:0000256" key="1">
    <source>
        <dbReference type="ARBA" id="ARBA00004173"/>
    </source>
</evidence>
<dbReference type="PANTHER" id="PTHR13184">
    <property type="entry name" value="37S RIBOSOMAL PROTEIN S22"/>
    <property type="match status" value="1"/>
</dbReference>
<accession>S8AHY2</accession>
<feature type="compositionally biased region" description="Low complexity" evidence="8">
    <location>
        <begin position="65"/>
        <end position="81"/>
    </location>
</feature>
<protein>
    <recommendedName>
        <fullName evidence="11">37S ribosomal protein S22</fullName>
    </recommendedName>
</protein>
<dbReference type="eggNOG" id="KOG2539">
    <property type="taxonomic scope" value="Eukaryota"/>
</dbReference>
<proteinExistence type="predicted"/>
<evidence type="ECO:0000256" key="5">
    <source>
        <dbReference type="ARBA" id="ARBA00023014"/>
    </source>
</evidence>
<keyword evidence="10" id="KW-1185">Reference proteome</keyword>
<feature type="region of interest" description="Disordered" evidence="8">
    <location>
        <begin position="509"/>
        <end position="540"/>
    </location>
</feature>
<evidence type="ECO:0000256" key="4">
    <source>
        <dbReference type="ARBA" id="ARBA00023004"/>
    </source>
</evidence>
<dbReference type="OMA" id="WGHGVEG"/>
<name>S8AHY2_DACHA</name>
<dbReference type="GO" id="GO:0051536">
    <property type="term" value="F:iron-sulfur cluster binding"/>
    <property type="evidence" value="ECO:0007669"/>
    <property type="project" value="UniProtKB-KW"/>
</dbReference>
<comment type="function">
    <text evidence="7">Mitochondrial ribosome (mitoribosome) assembly factor. Binds at the interface of the head and body domains of the mitochondrial small ribosomal subunit (mt-SSU), occluding the mRNA channel and preventing compaction of the head domain towards the body. Probable inactive methyltransferase: retains the characteristic folding and ability to bind S-adenosyl-L-methionine, but it probably lost its methyltransferase activity.</text>
</comment>
<dbReference type="GO" id="GO:0005763">
    <property type="term" value="C:mitochondrial small ribosomal subunit"/>
    <property type="evidence" value="ECO:0007669"/>
    <property type="project" value="TreeGrafter"/>
</dbReference>
<keyword evidence="5" id="KW-0411">Iron-sulfur</keyword>
<dbReference type="STRING" id="1284197.S8AHY2"/>
<dbReference type="PANTHER" id="PTHR13184:SF5">
    <property type="entry name" value="METHYLTRANSFERASE-LIKE PROTEIN 17, MITOCHONDRIAL"/>
    <property type="match status" value="1"/>
</dbReference>
<dbReference type="EMBL" id="AQGS01000107">
    <property type="protein sequence ID" value="EPS42645.1"/>
    <property type="molecule type" value="Genomic_DNA"/>
</dbReference>
<keyword evidence="6" id="KW-0496">Mitochondrion</keyword>
<keyword evidence="4" id="KW-0408">Iron</keyword>
<evidence type="ECO:0000256" key="3">
    <source>
        <dbReference type="ARBA" id="ARBA00022946"/>
    </source>
</evidence>
<feature type="region of interest" description="Disordered" evidence="8">
    <location>
        <begin position="265"/>
        <end position="284"/>
    </location>
</feature>
<reference evidence="10" key="2">
    <citation type="submission" date="2013-04" db="EMBL/GenBank/DDBJ databases">
        <title>Genomic mechanisms accounting for the adaptation to parasitism in nematode-trapping fungi.</title>
        <authorList>
            <person name="Ahren D.G."/>
        </authorList>
    </citation>
    <scope>NUCLEOTIDE SEQUENCE [LARGE SCALE GENOMIC DNA]</scope>
    <source>
        <strain evidence="10">CBS 200.50</strain>
    </source>
</reference>
<dbReference type="Gene3D" id="3.40.50.150">
    <property type="entry name" value="Vaccinia Virus protein VP39"/>
    <property type="match status" value="1"/>
</dbReference>
<evidence type="ECO:0000313" key="10">
    <source>
        <dbReference type="Proteomes" id="UP000015100"/>
    </source>
</evidence>
<dbReference type="AlphaFoldDB" id="S8AHY2"/>
<dbReference type="HOGENOM" id="CLU_007075_0_0_1"/>
<keyword evidence="3" id="KW-0809">Transit peptide</keyword>
<organism evidence="9 10">
    <name type="scientific">Dactylellina haptotyla (strain CBS 200.50)</name>
    <name type="common">Nematode-trapping fungus</name>
    <name type="synonym">Monacrosporium haptotylum</name>
    <dbReference type="NCBI Taxonomy" id="1284197"/>
    <lineage>
        <taxon>Eukaryota</taxon>
        <taxon>Fungi</taxon>
        <taxon>Dikarya</taxon>
        <taxon>Ascomycota</taxon>
        <taxon>Pezizomycotina</taxon>
        <taxon>Orbiliomycetes</taxon>
        <taxon>Orbiliales</taxon>
        <taxon>Orbiliaceae</taxon>
        <taxon>Dactylellina</taxon>
    </lineage>
</organism>
<feature type="compositionally biased region" description="Basic and acidic residues" evidence="8">
    <location>
        <begin position="268"/>
        <end position="277"/>
    </location>
</feature>
<evidence type="ECO:0000256" key="6">
    <source>
        <dbReference type="ARBA" id="ARBA00023128"/>
    </source>
</evidence>
<dbReference type="SUPFAM" id="SSF53335">
    <property type="entry name" value="S-adenosyl-L-methionine-dependent methyltransferases"/>
    <property type="match status" value="1"/>
</dbReference>
<dbReference type="Pfam" id="PF09243">
    <property type="entry name" value="Rsm22"/>
    <property type="match status" value="2"/>
</dbReference>
<dbReference type="InterPro" id="IPR052571">
    <property type="entry name" value="Mt_RNA_Methyltransferase"/>
</dbReference>
<evidence type="ECO:0008006" key="11">
    <source>
        <dbReference type="Google" id="ProtNLM"/>
    </source>
</evidence>
<feature type="region of interest" description="Disordered" evidence="8">
    <location>
        <begin position="62"/>
        <end position="89"/>
    </location>
</feature>
<evidence type="ECO:0000256" key="8">
    <source>
        <dbReference type="SAM" id="MobiDB-lite"/>
    </source>
</evidence>
<evidence type="ECO:0000313" key="9">
    <source>
        <dbReference type="EMBL" id="EPS42645.1"/>
    </source>
</evidence>
<dbReference type="GO" id="GO:0046872">
    <property type="term" value="F:metal ion binding"/>
    <property type="evidence" value="ECO:0007669"/>
    <property type="project" value="UniProtKB-KW"/>
</dbReference>
<comment type="subcellular location">
    <subcellularLocation>
        <location evidence="1">Mitochondrion</location>
    </subcellularLocation>
</comment>
<gene>
    <name evidence="9" type="ORF">H072_3361</name>
</gene>
<dbReference type="InterPro" id="IPR029063">
    <property type="entry name" value="SAM-dependent_MTases_sf"/>
</dbReference>
<evidence type="ECO:0000256" key="2">
    <source>
        <dbReference type="ARBA" id="ARBA00022723"/>
    </source>
</evidence>
<feature type="compositionally biased region" description="Basic and acidic residues" evidence="8">
    <location>
        <begin position="509"/>
        <end position="518"/>
    </location>
</feature>
<evidence type="ECO:0000256" key="7">
    <source>
        <dbReference type="ARBA" id="ARBA00045681"/>
    </source>
</evidence>
<dbReference type="Proteomes" id="UP000015100">
    <property type="component" value="Unassembled WGS sequence"/>
</dbReference>
<dbReference type="GO" id="GO:0003735">
    <property type="term" value="F:structural constituent of ribosome"/>
    <property type="evidence" value="ECO:0007669"/>
    <property type="project" value="TreeGrafter"/>
</dbReference>
<keyword evidence="2" id="KW-0479">Metal-binding</keyword>
<dbReference type="InterPro" id="IPR015324">
    <property type="entry name" value="Ribosomal_Rsm22-like"/>
</dbReference>
<comment type="caution">
    <text evidence="9">The sequence shown here is derived from an EMBL/GenBank/DDBJ whole genome shotgun (WGS) entry which is preliminary data.</text>
</comment>
<dbReference type="GO" id="GO:0008168">
    <property type="term" value="F:methyltransferase activity"/>
    <property type="evidence" value="ECO:0007669"/>
    <property type="project" value="InterPro"/>
</dbReference>
<dbReference type="GO" id="GO:0006412">
    <property type="term" value="P:translation"/>
    <property type="evidence" value="ECO:0007669"/>
    <property type="project" value="InterPro"/>
</dbReference>